<comment type="caution">
    <text evidence="1">The sequence shown here is derived from an EMBL/GenBank/DDBJ whole genome shotgun (WGS) entry which is preliminary data.</text>
</comment>
<dbReference type="OrthoDB" id="426158at2"/>
<organism evidence="1 2">
    <name type="scientific">Crocosphaera chwakensis CCY0110</name>
    <dbReference type="NCBI Taxonomy" id="391612"/>
    <lineage>
        <taxon>Bacteria</taxon>
        <taxon>Bacillati</taxon>
        <taxon>Cyanobacteriota</taxon>
        <taxon>Cyanophyceae</taxon>
        <taxon>Oscillatoriophycideae</taxon>
        <taxon>Chroococcales</taxon>
        <taxon>Aphanothecaceae</taxon>
        <taxon>Crocosphaera</taxon>
        <taxon>Crocosphaera chwakensis</taxon>
    </lineage>
</organism>
<dbReference type="eggNOG" id="ENOG50337GY">
    <property type="taxonomic scope" value="Bacteria"/>
</dbReference>
<sequence>MEQVTNTPLLSPKGTFPAIVAKVIDDYKLVINRGSEHRIEEGQRMLVYCVSDEDIKDPNTGESLGFLELVRGTGKIIFVQDKISILESDKTIELSYLSNAQNTTHNITIRTNSIDHLYIGQISEHKNLIPFDNPQIGDLVKPI</sequence>
<dbReference type="Proteomes" id="UP000003781">
    <property type="component" value="Unassembled WGS sequence"/>
</dbReference>
<keyword evidence="2" id="KW-1185">Reference proteome</keyword>
<accession>A3IYH7</accession>
<evidence type="ECO:0000313" key="1">
    <source>
        <dbReference type="EMBL" id="EAZ88467.1"/>
    </source>
</evidence>
<proteinExistence type="predicted"/>
<reference evidence="1 2" key="1">
    <citation type="submission" date="2007-03" db="EMBL/GenBank/DDBJ databases">
        <authorList>
            <person name="Stal L."/>
            <person name="Ferriera S."/>
            <person name="Johnson J."/>
            <person name="Kravitz S."/>
            <person name="Beeson K."/>
            <person name="Sutton G."/>
            <person name="Rogers Y.-H."/>
            <person name="Friedman R."/>
            <person name="Frazier M."/>
            <person name="Venter J.C."/>
        </authorList>
    </citation>
    <scope>NUCLEOTIDE SEQUENCE [LARGE SCALE GENOMIC DNA]</scope>
    <source>
        <strain evidence="1 2">CCY0110</strain>
    </source>
</reference>
<gene>
    <name evidence="1" type="ORF">CY0110_26929</name>
</gene>
<dbReference type="EMBL" id="AAXW01000081">
    <property type="protein sequence ID" value="EAZ88467.1"/>
    <property type="molecule type" value="Genomic_DNA"/>
</dbReference>
<evidence type="ECO:0000313" key="2">
    <source>
        <dbReference type="Proteomes" id="UP000003781"/>
    </source>
</evidence>
<protein>
    <submittedName>
        <fullName evidence="1">Uncharacterized protein</fullName>
    </submittedName>
</protein>
<dbReference type="RefSeq" id="WP_008278443.1">
    <property type="nucleotide sequence ID" value="NZ_AAXW01000081.1"/>
</dbReference>
<dbReference type="AlphaFoldDB" id="A3IYH7"/>
<name>A3IYH7_9CHRO</name>